<dbReference type="Gene3D" id="3.10.450.10">
    <property type="match status" value="1"/>
</dbReference>
<evidence type="ECO:0000256" key="1">
    <source>
        <dbReference type="SAM" id="SignalP"/>
    </source>
</evidence>
<dbReference type="InterPro" id="IPR046350">
    <property type="entry name" value="Cystatin_sf"/>
</dbReference>
<gene>
    <name evidence="2" type="ORF">LIER_37283</name>
</gene>
<feature type="signal peptide" evidence="1">
    <location>
        <begin position="1"/>
        <end position="26"/>
    </location>
</feature>
<keyword evidence="3" id="KW-1185">Reference proteome</keyword>
<evidence type="ECO:0000313" key="2">
    <source>
        <dbReference type="EMBL" id="GAA0151409.1"/>
    </source>
</evidence>
<dbReference type="EMBL" id="BAABME010017803">
    <property type="protein sequence ID" value="GAA0151409.1"/>
    <property type="molecule type" value="Genomic_DNA"/>
</dbReference>
<feature type="chain" id="PRO_5043988332" evidence="1">
    <location>
        <begin position="27"/>
        <end position="140"/>
    </location>
</feature>
<dbReference type="SUPFAM" id="SSF54403">
    <property type="entry name" value="Cystatin/monellin"/>
    <property type="match status" value="1"/>
</dbReference>
<organism evidence="2 3">
    <name type="scientific">Lithospermum erythrorhizon</name>
    <name type="common">Purple gromwell</name>
    <name type="synonym">Lithospermum officinale var. erythrorhizon</name>
    <dbReference type="NCBI Taxonomy" id="34254"/>
    <lineage>
        <taxon>Eukaryota</taxon>
        <taxon>Viridiplantae</taxon>
        <taxon>Streptophyta</taxon>
        <taxon>Embryophyta</taxon>
        <taxon>Tracheophyta</taxon>
        <taxon>Spermatophyta</taxon>
        <taxon>Magnoliopsida</taxon>
        <taxon>eudicotyledons</taxon>
        <taxon>Gunneridae</taxon>
        <taxon>Pentapetalae</taxon>
        <taxon>asterids</taxon>
        <taxon>lamiids</taxon>
        <taxon>Boraginales</taxon>
        <taxon>Boraginaceae</taxon>
        <taxon>Boraginoideae</taxon>
        <taxon>Lithospermeae</taxon>
        <taxon>Lithospermum</taxon>
    </lineage>
</organism>
<sequence>MEPSRTPIVITLSLFLALLFVVNVTAIRNEPEPFPQHKFELKGVTKAFKLANPNDPEIISAAKFACDEYNKKARASGGTPWIYEHVLKAKTLDLGNGGKKIAIVIGTLDGPLADYSRTLVKVKRNVQKVIAYKAPPEEHY</sequence>
<reference evidence="2 3" key="1">
    <citation type="submission" date="2024-01" db="EMBL/GenBank/DDBJ databases">
        <title>The complete chloroplast genome sequence of Lithospermum erythrorhizon: insights into the phylogenetic relationship among Boraginaceae species and the maternal lineages of purple gromwells.</title>
        <authorList>
            <person name="Okada T."/>
            <person name="Watanabe K."/>
        </authorList>
    </citation>
    <scope>NUCLEOTIDE SEQUENCE [LARGE SCALE GENOMIC DNA]</scope>
</reference>
<accession>A0AAV3PI95</accession>
<proteinExistence type="predicted"/>
<protein>
    <submittedName>
        <fullName evidence="2">Uncharacterized protein</fullName>
    </submittedName>
</protein>
<dbReference type="Proteomes" id="UP001454036">
    <property type="component" value="Unassembled WGS sequence"/>
</dbReference>
<dbReference type="AlphaFoldDB" id="A0AAV3PI95"/>
<comment type="caution">
    <text evidence="2">The sequence shown here is derived from an EMBL/GenBank/DDBJ whole genome shotgun (WGS) entry which is preliminary data.</text>
</comment>
<evidence type="ECO:0000313" key="3">
    <source>
        <dbReference type="Proteomes" id="UP001454036"/>
    </source>
</evidence>
<keyword evidence="1" id="KW-0732">Signal</keyword>
<name>A0AAV3PI95_LITER</name>